<organism evidence="1">
    <name type="scientific">Micrurus paraensis</name>
    <dbReference type="NCBI Taxonomy" id="1970185"/>
    <lineage>
        <taxon>Eukaryota</taxon>
        <taxon>Metazoa</taxon>
        <taxon>Chordata</taxon>
        <taxon>Craniata</taxon>
        <taxon>Vertebrata</taxon>
        <taxon>Euteleostomi</taxon>
        <taxon>Lepidosauria</taxon>
        <taxon>Squamata</taxon>
        <taxon>Bifurcata</taxon>
        <taxon>Unidentata</taxon>
        <taxon>Episquamata</taxon>
        <taxon>Toxicofera</taxon>
        <taxon>Serpentes</taxon>
        <taxon>Colubroidea</taxon>
        <taxon>Elapidae</taxon>
        <taxon>Elapinae</taxon>
        <taxon>Micrurus</taxon>
    </lineage>
</organism>
<dbReference type="PANTHER" id="PTHR46409:SF1">
    <property type="entry name" value="HTH PSQ-TYPE DOMAIN-CONTAINING PROTEIN"/>
    <property type="match status" value="1"/>
</dbReference>
<reference evidence="1" key="1">
    <citation type="submission" date="2017-07" db="EMBL/GenBank/DDBJ databases">
        <authorList>
            <person name="Mikheyev A."/>
            <person name="Grau M."/>
        </authorList>
    </citation>
    <scope>NUCLEOTIDE SEQUENCE</scope>
    <source>
        <tissue evidence="1">Venom_gland</tissue>
    </source>
</reference>
<protein>
    <submittedName>
        <fullName evidence="1">Uncharacterized protein</fullName>
    </submittedName>
</protein>
<evidence type="ECO:0000313" key="1">
    <source>
        <dbReference type="EMBL" id="LAB01636.1"/>
    </source>
</evidence>
<dbReference type="EMBL" id="IACL01017388">
    <property type="protein sequence ID" value="LAB01636.1"/>
    <property type="molecule type" value="Transcribed_RNA"/>
</dbReference>
<proteinExistence type="predicted"/>
<dbReference type="PANTHER" id="PTHR46409">
    <property type="entry name" value="HTH PSQ-TYPE DOMAIN-CONTAINING PROTEIN"/>
    <property type="match status" value="1"/>
</dbReference>
<reference evidence="1" key="2">
    <citation type="submission" date="2017-11" db="EMBL/GenBank/DDBJ databases">
        <title>Coralsnake Venomics: Analyses of Venom Gland Transcriptomes and Proteomes of Six Brazilian Taxa.</title>
        <authorList>
            <person name="Aird S.D."/>
            <person name="Jorge da Silva N."/>
            <person name="Qiu L."/>
            <person name="Villar-Briones A."/>
            <person name="Aparecida-Saddi V."/>
            <person name="Campos-Telles M.P."/>
            <person name="Grau M."/>
            <person name="Mikheyev A.S."/>
        </authorList>
    </citation>
    <scope>NUCLEOTIDE SEQUENCE</scope>
    <source>
        <tissue evidence="1">Venom_gland</tissue>
    </source>
</reference>
<sequence>MMTHWEIFLYVQEKTPLINDRASTLLELIDSSEGVYEPPLTCKLTTVEIRKLIDEPMQVPQWSCHAQSIERCVKQVTEAANRVRTLRVISEAMKQVCDWCQK</sequence>
<name>A0A2D4JYV2_9SAUR</name>
<dbReference type="AlphaFoldDB" id="A0A2D4JYV2"/>
<accession>A0A2D4JYV2</accession>